<proteinExistence type="inferred from homology"/>
<feature type="region of interest" description="Disordered" evidence="5">
    <location>
        <begin position="29"/>
        <end position="54"/>
    </location>
</feature>
<dbReference type="InterPro" id="IPR034505">
    <property type="entry name" value="Coproporphyrinogen-III_oxidase"/>
</dbReference>
<dbReference type="SUPFAM" id="SSF102114">
    <property type="entry name" value="Radical SAM enzymes"/>
    <property type="match status" value="1"/>
</dbReference>
<dbReference type="InterPro" id="IPR006638">
    <property type="entry name" value="Elp3/MiaA/NifB-like_rSAM"/>
</dbReference>
<keyword evidence="8" id="KW-1185">Reference proteome</keyword>
<dbReference type="PANTHER" id="PTHR13932:SF5">
    <property type="entry name" value="RADICAL S-ADENOSYL METHIONINE DOMAIN-CONTAINING PROTEIN 1, MITOCHONDRIAL"/>
    <property type="match status" value="1"/>
</dbReference>
<comment type="similarity">
    <text evidence="1">Belongs to the anaerobic coproporphyrinogen-III oxidase family. HemW subfamily.</text>
</comment>
<evidence type="ECO:0000313" key="8">
    <source>
        <dbReference type="Proteomes" id="UP000266841"/>
    </source>
</evidence>
<comment type="function">
    <text evidence="4">May be a heme chaperone, appears to bind heme. Homologous bacterial proteins do not have oxygen-independent coproporphyrinogen-III oxidase activity. Binds 1 [4Fe-4S] cluster. The cluster is coordinated with 3 cysteines and an exchangeable S-adenosyl-L-methionine.</text>
</comment>
<dbReference type="InterPro" id="IPR058240">
    <property type="entry name" value="rSAM_sf"/>
</dbReference>
<evidence type="ECO:0000256" key="5">
    <source>
        <dbReference type="SAM" id="MobiDB-lite"/>
    </source>
</evidence>
<evidence type="ECO:0000256" key="1">
    <source>
        <dbReference type="ARBA" id="ARBA00006100"/>
    </source>
</evidence>
<evidence type="ECO:0000256" key="4">
    <source>
        <dbReference type="ARBA" id="ARBA00045130"/>
    </source>
</evidence>
<dbReference type="SMART" id="SM00729">
    <property type="entry name" value="Elp3"/>
    <property type="match status" value="1"/>
</dbReference>
<dbReference type="GO" id="GO:0006779">
    <property type="term" value="P:porphyrin-containing compound biosynthetic process"/>
    <property type="evidence" value="ECO:0007669"/>
    <property type="project" value="InterPro"/>
</dbReference>
<evidence type="ECO:0000256" key="2">
    <source>
        <dbReference type="ARBA" id="ARBA00014678"/>
    </source>
</evidence>
<evidence type="ECO:0000259" key="6">
    <source>
        <dbReference type="PROSITE" id="PS51918"/>
    </source>
</evidence>
<dbReference type="OrthoDB" id="431409at2759"/>
<feature type="compositionally biased region" description="Polar residues" evidence="5">
    <location>
        <begin position="34"/>
        <end position="54"/>
    </location>
</feature>
<name>K0TBP0_THAOC</name>
<accession>K0TBP0</accession>
<dbReference type="eggNOG" id="ENOG502QRH0">
    <property type="taxonomic scope" value="Eukaryota"/>
</dbReference>
<feature type="domain" description="Radical SAM core" evidence="6">
    <location>
        <begin position="80"/>
        <end position="331"/>
    </location>
</feature>
<dbReference type="EMBL" id="AGNL01003257">
    <property type="protein sequence ID" value="EJK74920.1"/>
    <property type="molecule type" value="Genomic_DNA"/>
</dbReference>
<gene>
    <name evidence="7" type="ORF">THAOC_03377</name>
</gene>
<dbReference type="InterPro" id="IPR007197">
    <property type="entry name" value="rSAM"/>
</dbReference>
<dbReference type="PANTHER" id="PTHR13932">
    <property type="entry name" value="COPROPORPHYRINIGEN III OXIDASE"/>
    <property type="match status" value="1"/>
</dbReference>
<dbReference type="Pfam" id="PF04055">
    <property type="entry name" value="Radical_SAM"/>
    <property type="match status" value="1"/>
</dbReference>
<dbReference type="SFLD" id="SFLDG01065">
    <property type="entry name" value="anaerobic_coproporphyrinogen-I"/>
    <property type="match status" value="1"/>
</dbReference>
<sequence>MAILPYDCLETQPLERKPPGSYRFGLLAGEDNPHPTQHRAQSSPHLSRLHQQTSQDIGIGAKAKDEGAIGTTKLAQHTRQDEEQSYGIYVHIPYCRRRCSYCDFAIVPIGANLSDRGKSGFESMDNTYRRALLQEIDSIRAKEKIKLRSIYFGGGTPSLAPLDTLQQVMNALLHDDDSPFVLQRGGECTIEMDPGTFDLSHLQSIKRIGFNRISLGVQSFDDSLLEIMGRVHKSEDVYATVEMIRKVFGGDANYSIDLISGTPGLSLAKWAETLSEATRLQPRPKHMSIYDLQVEEGTAFWKRYGDQRDSEAQQLNAVDHDSTPALPSAEECAFMYSYASGYLRSKSFEHYEISSYADASDSGNISYRSQHNSNYWGYRSSWFAIGLGATSRVNGVRIARPRALSDYCQWAEQLSSEPLACMVPGEDEDDDNDELLDLAMTRLRTSDGLDLDFVAEKFGQKCVVDILCGFQLALDLNLGTRITSEQNKLGSIRLNDPGGFLFSNNIISNVFLELEKSS</sequence>
<evidence type="ECO:0000256" key="3">
    <source>
        <dbReference type="ARBA" id="ARBA00033094"/>
    </source>
</evidence>
<reference evidence="7 8" key="1">
    <citation type="journal article" date="2012" name="Genome Biol.">
        <title>Genome and low-iron response of an oceanic diatom adapted to chronic iron limitation.</title>
        <authorList>
            <person name="Lommer M."/>
            <person name="Specht M."/>
            <person name="Roy A.S."/>
            <person name="Kraemer L."/>
            <person name="Andreson R."/>
            <person name="Gutowska M.A."/>
            <person name="Wolf J."/>
            <person name="Bergner S.V."/>
            <person name="Schilhabel M.B."/>
            <person name="Klostermeier U.C."/>
            <person name="Beiko R.G."/>
            <person name="Rosenstiel P."/>
            <person name="Hippler M."/>
            <person name="Laroche J."/>
        </authorList>
    </citation>
    <scope>NUCLEOTIDE SEQUENCE [LARGE SCALE GENOMIC DNA]</scope>
    <source>
        <strain evidence="7 8">CCMP1005</strain>
    </source>
</reference>
<comment type="caution">
    <text evidence="7">The sequence shown here is derived from an EMBL/GenBank/DDBJ whole genome shotgun (WGS) entry which is preliminary data.</text>
</comment>
<dbReference type="Proteomes" id="UP000266841">
    <property type="component" value="Unassembled WGS sequence"/>
</dbReference>
<dbReference type="InterPro" id="IPR004559">
    <property type="entry name" value="HemW-like"/>
</dbReference>
<dbReference type="GO" id="GO:0005737">
    <property type="term" value="C:cytoplasm"/>
    <property type="evidence" value="ECO:0007669"/>
    <property type="project" value="InterPro"/>
</dbReference>
<dbReference type="OMA" id="HIPWCVR"/>
<dbReference type="PROSITE" id="PS51918">
    <property type="entry name" value="RADICAL_SAM"/>
    <property type="match status" value="1"/>
</dbReference>
<organism evidence="7 8">
    <name type="scientific">Thalassiosira oceanica</name>
    <name type="common">Marine diatom</name>
    <dbReference type="NCBI Taxonomy" id="159749"/>
    <lineage>
        <taxon>Eukaryota</taxon>
        <taxon>Sar</taxon>
        <taxon>Stramenopiles</taxon>
        <taxon>Ochrophyta</taxon>
        <taxon>Bacillariophyta</taxon>
        <taxon>Coscinodiscophyceae</taxon>
        <taxon>Thalassiosirophycidae</taxon>
        <taxon>Thalassiosirales</taxon>
        <taxon>Thalassiosiraceae</taxon>
        <taxon>Thalassiosira</taxon>
    </lineage>
</organism>
<dbReference type="GO" id="GO:0004109">
    <property type="term" value="F:coproporphyrinogen oxidase activity"/>
    <property type="evidence" value="ECO:0007669"/>
    <property type="project" value="InterPro"/>
</dbReference>
<dbReference type="SFLD" id="SFLDS00029">
    <property type="entry name" value="Radical_SAM"/>
    <property type="match status" value="1"/>
</dbReference>
<evidence type="ECO:0000313" key="7">
    <source>
        <dbReference type="EMBL" id="EJK74920.1"/>
    </source>
</evidence>
<dbReference type="AlphaFoldDB" id="K0TBP0"/>
<dbReference type="SFLD" id="SFLDF00562">
    <property type="entry name" value="HemN-like__clustered_with_heat"/>
    <property type="match status" value="1"/>
</dbReference>
<dbReference type="Gene3D" id="3.30.750.200">
    <property type="match status" value="1"/>
</dbReference>
<protein>
    <recommendedName>
        <fullName evidence="2">Radical S-adenosyl methionine domain-containing protein 1, mitochondrial</fullName>
    </recommendedName>
    <alternativeName>
        <fullName evidence="3">Putative heme chaperone</fullName>
    </alternativeName>
</protein>
<dbReference type="GO" id="GO:0051539">
    <property type="term" value="F:4 iron, 4 sulfur cluster binding"/>
    <property type="evidence" value="ECO:0007669"/>
    <property type="project" value="InterPro"/>
</dbReference>
<dbReference type="CDD" id="cd01335">
    <property type="entry name" value="Radical_SAM"/>
    <property type="match status" value="1"/>
</dbReference>